<evidence type="ECO:0000256" key="1">
    <source>
        <dbReference type="SAM" id="Phobius"/>
    </source>
</evidence>
<reference evidence="5 6" key="1">
    <citation type="journal article" date="2018" name="Elife">
        <title>Discovery and characterization of a prevalent human gut bacterial enzyme sufficient for the inactivation of a family of plant toxins.</title>
        <authorList>
            <person name="Koppel N."/>
            <person name="Bisanz J.E."/>
            <person name="Pandelia M.E."/>
            <person name="Turnbaugh P.J."/>
            <person name="Balskus E.P."/>
        </authorList>
    </citation>
    <scope>NUCLEOTIDE SEQUENCE [LARGE SCALE GENOMIC DNA]</scope>
    <source>
        <strain evidence="4 6">16A</strain>
        <strain evidence="3 5">FAA1-1-60AUCSF</strain>
        <strain evidence="2 7">W1 BHI 6</strain>
    </source>
</reference>
<evidence type="ECO:0000313" key="2">
    <source>
        <dbReference type="EMBL" id="RDB67840.1"/>
    </source>
</evidence>
<evidence type="ECO:0000313" key="3">
    <source>
        <dbReference type="EMBL" id="RDB82539.1"/>
    </source>
</evidence>
<dbReference type="EMBL" id="PPTY01000033">
    <property type="protein sequence ID" value="RDB82539.1"/>
    <property type="molecule type" value="Genomic_DNA"/>
</dbReference>
<dbReference type="OMA" id="RYFGTYA"/>
<keyword evidence="1" id="KW-0812">Transmembrane</keyword>
<proteinExistence type="predicted"/>
<dbReference type="AlphaFoldDB" id="A0A369M871"/>
<organism evidence="2 7">
    <name type="scientific">Eggerthella lenta</name>
    <name type="common">Eubacterium lentum</name>
    <dbReference type="NCBI Taxonomy" id="84112"/>
    <lineage>
        <taxon>Bacteria</taxon>
        <taxon>Bacillati</taxon>
        <taxon>Actinomycetota</taxon>
        <taxon>Coriobacteriia</taxon>
        <taxon>Eggerthellales</taxon>
        <taxon>Eggerthellaceae</taxon>
        <taxon>Eggerthella</taxon>
    </lineage>
</organism>
<feature type="transmembrane region" description="Helical" evidence="1">
    <location>
        <begin position="188"/>
        <end position="208"/>
    </location>
</feature>
<dbReference type="EMBL" id="PPUQ01000036">
    <property type="protein sequence ID" value="RDC33628.1"/>
    <property type="molecule type" value="Genomic_DNA"/>
</dbReference>
<protein>
    <submittedName>
        <fullName evidence="2">Uncharacterized protein</fullName>
    </submittedName>
</protein>
<evidence type="ECO:0000313" key="5">
    <source>
        <dbReference type="Proteomes" id="UP000253857"/>
    </source>
</evidence>
<keyword evidence="1" id="KW-0472">Membrane</keyword>
<dbReference type="RefSeq" id="WP_015761548.1">
    <property type="nucleotide sequence ID" value="NZ_CABMOO010000035.1"/>
</dbReference>
<gene>
    <name evidence="4" type="ORF">C1853_15595</name>
    <name evidence="3" type="ORF">C1871_13390</name>
    <name evidence="2" type="ORF">C1875_12785</name>
</gene>
<dbReference type="Proteomes" id="UP000253970">
    <property type="component" value="Unassembled WGS sequence"/>
</dbReference>
<evidence type="ECO:0000313" key="7">
    <source>
        <dbReference type="Proteomes" id="UP000253970"/>
    </source>
</evidence>
<accession>A0A369M871</accession>
<name>A0A369M871_EGGLN</name>
<dbReference type="Proteomes" id="UP000253915">
    <property type="component" value="Unassembled WGS sequence"/>
</dbReference>
<evidence type="ECO:0000313" key="6">
    <source>
        <dbReference type="Proteomes" id="UP000253915"/>
    </source>
</evidence>
<keyword evidence="1" id="KW-1133">Transmembrane helix</keyword>
<evidence type="ECO:0000313" key="4">
    <source>
        <dbReference type="EMBL" id="RDC33628.1"/>
    </source>
</evidence>
<dbReference type="EMBL" id="PPTU01000026">
    <property type="protein sequence ID" value="RDB67840.1"/>
    <property type="molecule type" value="Genomic_DNA"/>
</dbReference>
<sequence>MQAERYFGTYARFDTLSKKDAAILLGADNPIGDVFEIVFQTDNGVSTAWMKNRFGALIGFLDAELSRQLSILAAREWKLQALLSFVAFTDHPEPGHYWGQVAIICYDSNLDQAFKPFIATTTQRLSDGVRPEIDLGEQGVEQVISSNGNWTPKQTVAFPPKEAGTVIMKSRRKMSEKLIEQGRKGNKGCYAVSWLFLLALVALALFSLKSCGAF</sequence>
<dbReference type="Proteomes" id="UP000253857">
    <property type="component" value="Unassembled WGS sequence"/>
</dbReference>
<comment type="caution">
    <text evidence="2">The sequence shown here is derived from an EMBL/GenBank/DDBJ whole genome shotgun (WGS) entry which is preliminary data.</text>
</comment>